<gene>
    <name evidence="1" type="ORF">LY90DRAFT_708249</name>
</gene>
<proteinExistence type="predicted"/>
<dbReference type="EMBL" id="MCOG01000320">
    <property type="protein sequence ID" value="ORY18282.1"/>
    <property type="molecule type" value="Genomic_DNA"/>
</dbReference>
<dbReference type="AlphaFoldDB" id="A0A1Y2A6X3"/>
<dbReference type="OrthoDB" id="428346at2759"/>
<evidence type="ECO:0000313" key="1">
    <source>
        <dbReference type="EMBL" id="ORY18282.1"/>
    </source>
</evidence>
<organism evidence="1 2">
    <name type="scientific">Neocallimastix californiae</name>
    <dbReference type="NCBI Taxonomy" id="1754190"/>
    <lineage>
        <taxon>Eukaryota</taxon>
        <taxon>Fungi</taxon>
        <taxon>Fungi incertae sedis</taxon>
        <taxon>Chytridiomycota</taxon>
        <taxon>Chytridiomycota incertae sedis</taxon>
        <taxon>Neocallimastigomycetes</taxon>
        <taxon>Neocallimastigales</taxon>
        <taxon>Neocallimastigaceae</taxon>
        <taxon>Neocallimastix</taxon>
    </lineage>
</organism>
<dbReference type="Proteomes" id="UP000193920">
    <property type="component" value="Unassembled WGS sequence"/>
</dbReference>
<protein>
    <submittedName>
        <fullName evidence="1">Uncharacterized protein</fullName>
    </submittedName>
</protein>
<accession>A0A1Y2A6X3</accession>
<name>A0A1Y2A6X3_9FUNG</name>
<reference evidence="1 2" key="1">
    <citation type="submission" date="2016-08" db="EMBL/GenBank/DDBJ databases">
        <title>A Parts List for Fungal Cellulosomes Revealed by Comparative Genomics.</title>
        <authorList>
            <consortium name="DOE Joint Genome Institute"/>
            <person name="Haitjema C.H."/>
            <person name="Gilmore S.P."/>
            <person name="Henske J.K."/>
            <person name="Solomon K.V."/>
            <person name="De Groot R."/>
            <person name="Kuo A."/>
            <person name="Mondo S.J."/>
            <person name="Salamov A.A."/>
            <person name="Labutti K."/>
            <person name="Zhao Z."/>
            <person name="Chiniquy J."/>
            <person name="Barry K."/>
            <person name="Brewer H.M."/>
            <person name="Purvine S.O."/>
            <person name="Wright A.T."/>
            <person name="Boxma B."/>
            <person name="Van Alen T."/>
            <person name="Hackstein J.H."/>
            <person name="Baker S.E."/>
            <person name="Grigoriev I.V."/>
            <person name="O'Malley M.A."/>
        </authorList>
    </citation>
    <scope>NUCLEOTIDE SEQUENCE [LARGE SCALE GENOMIC DNA]</scope>
    <source>
        <strain evidence="1 2">G1</strain>
    </source>
</reference>
<dbReference type="Gene3D" id="3.40.50.11350">
    <property type="match status" value="1"/>
</dbReference>
<sequence length="386" mass="46012">MVQGSFDNKYCGRWQEQYTLLQREMENSPKRKYLILDAWKNGWGDRLTQIISGFYIALLSKRSFKIIGIDLEDIFEKPNIDWSISKEELEKLEANNSIKKLYYTEFEKEQWNEGFLYTNFTSNYEDVDALLYRIQNGKLQRIFENVFHKQQLYELGIRPDTAFGCAFEFLFKPKPEIMKIVQNAYEEMKIKRDYYMGYNSLDSLGKNYLPSDDGEEPLRIGSFVCSNDVLLFNQVRQFFECAEELEKEILQNPFNKDKNSLSIQSKKKNKKVYWLLLTDCKILREKAKEKWSEKVITITDMSINHIEKTNNKEAIYLAFAEHWLYGEMDYHIITSSSSYGRTAALRRKIYHHIFDMEINSYRSKDNKCSILNYNTYEETAKHWVEL</sequence>
<keyword evidence="2" id="KW-1185">Reference proteome</keyword>
<comment type="caution">
    <text evidence="1">The sequence shown here is derived from an EMBL/GenBank/DDBJ whole genome shotgun (WGS) entry which is preliminary data.</text>
</comment>
<dbReference type="STRING" id="1754190.A0A1Y2A6X3"/>
<evidence type="ECO:0000313" key="2">
    <source>
        <dbReference type="Proteomes" id="UP000193920"/>
    </source>
</evidence>